<dbReference type="InterPro" id="IPR010572">
    <property type="entry name" value="Tail_dom"/>
</dbReference>
<dbReference type="SUPFAM" id="SSF49265">
    <property type="entry name" value="Fibronectin type III"/>
    <property type="match status" value="1"/>
</dbReference>
<feature type="domain" description="Tail spike" evidence="2">
    <location>
        <begin position="89"/>
        <end position="336"/>
    </location>
</feature>
<reference evidence="4" key="1">
    <citation type="submission" date="2015-01" db="EMBL/GenBank/DDBJ databases">
        <authorList>
            <person name="Aslett M.A."/>
            <person name="De Silva N."/>
        </authorList>
    </citation>
    <scope>NUCLEOTIDE SEQUENCE [LARGE SCALE GENOMIC DNA]</scope>
    <source>
        <strain evidence="4">R28058</strain>
    </source>
</reference>
<dbReference type="AlphaFoldDB" id="A0A0C7R5D3"/>
<evidence type="ECO:0000259" key="2">
    <source>
        <dbReference type="Pfam" id="PF06605"/>
    </source>
</evidence>
<organism evidence="3 4">
    <name type="scientific">Paraclostridium sordellii</name>
    <name type="common">Clostridium sordellii</name>
    <dbReference type="NCBI Taxonomy" id="1505"/>
    <lineage>
        <taxon>Bacteria</taxon>
        <taxon>Bacillati</taxon>
        <taxon>Bacillota</taxon>
        <taxon>Clostridia</taxon>
        <taxon>Peptostreptococcales</taxon>
        <taxon>Peptostreptococcaceae</taxon>
        <taxon>Paraclostridium</taxon>
    </lineage>
</organism>
<name>A0A0C7R5D3_PARSO</name>
<sequence>MKDYLLLFNENEKLKRIINSDEFYDDEFKSTTIGERTLTFKMKDQVVDIEIGDKIGIFSEGKFDLFIVDQVEAETYYSTDIKVTCLHDFYSIQEQKAITQYYSEKATLREAITETLRGTEYVLGECPERAIKPIGPYLYKNPLWCIQDIVSNFNVEVDYSIELNENRNGISRKVLNVVNALGSDTGIRCSTDLNVSKIKRVQKKKFYTVMYGCGAEYQKDLVKYKYDFKDAVWTTPNNPADKPKGQEFVEDKEAIAKYGRKIGIFEDGRIKEPELLLKKTWEALQKNNKPFVSYELDIEELKTEDGYEHLNFKLGDLIILQNTIDNSRAKFRIVEDCKSIRNKYKRKIVVGEQVKGIFSGGDTGNSDGTEGPGGSIIEPGTGEDIRPPSIEEILPDTLPKIPVVTAHGLWKNVQLSWTYENKIYYDYEVYASRIRDFEPTVFHMIYSGKASAFLHEAGANETWYYRVRAVNSFGNGTQFSEQVEVHTTKVSDGTQYFESAAIKDSLIETLRLDRGWIGELDATYLRVKGKFTVVDGNDEETFKIGSFGEVIVKPSVFTLLANCTTNVPTKSELASAVGVANSYTDTKLEVIAGQIREKVSQTDYDKNNEIVGSKLLEIEKTAEGVKNTVTKIEGDYVTNNQLTSTADQIQIDISKTGVAQLIPNGAMQANRKFWYPWQSNLVFEINPNTGTRTIYVSPTGTGNGSFGIQIPACDLQANKYYTVCFWVESSTVTDLNYNFLMNGNIGYQRIGNVSFNTSNGILTRVSITFKALYDRNTCIMVGFEGNLSGKYFRISEACCYEGTRVYPYKPCPNEIYNAKTFFDMEGMGVKHDDGSEFKATPQELKFTDIQARKKMAIKKGVLYTYDIKTGNTLGMIGSNHLDSNYKGMTTNVSGSSHYYAIGRSDALSDDDNINMIPFFLMALYDLKNVFGQSALPAGLHIMNTQAIFHDILYCERFVNTGGLYSPNTILSLGYTDRASQYVTAFQIDGDYLRLKGFMPLDLQGWQIYNASLGYGVINNEVVRKVKTAGNIFDEIEVVNPTTRSIYSIGKLDVSNVTNKDEIMLDENNADLGKLVTMLFKEVKKLKAEVKRLKEGV</sequence>
<protein>
    <recommendedName>
        <fullName evidence="2">Tail spike domain-containing protein</fullName>
    </recommendedName>
</protein>
<evidence type="ECO:0000313" key="3">
    <source>
        <dbReference type="EMBL" id="CEQ04080.1"/>
    </source>
</evidence>
<dbReference type="InterPro" id="IPR036116">
    <property type="entry name" value="FN3_sf"/>
</dbReference>
<evidence type="ECO:0000256" key="1">
    <source>
        <dbReference type="SAM" id="MobiDB-lite"/>
    </source>
</evidence>
<dbReference type="InterPro" id="IPR008979">
    <property type="entry name" value="Galactose-bd-like_sf"/>
</dbReference>
<dbReference type="InterPro" id="IPR013783">
    <property type="entry name" value="Ig-like_fold"/>
</dbReference>
<evidence type="ECO:0000313" key="4">
    <source>
        <dbReference type="Proteomes" id="UP000049127"/>
    </source>
</evidence>
<dbReference type="RefSeq" id="WP_055342144.1">
    <property type="nucleotide sequence ID" value="NZ_CEKZ01000003.1"/>
</dbReference>
<proteinExistence type="predicted"/>
<feature type="region of interest" description="Disordered" evidence="1">
    <location>
        <begin position="359"/>
        <end position="387"/>
    </location>
</feature>
<dbReference type="SUPFAM" id="SSF49785">
    <property type="entry name" value="Galactose-binding domain-like"/>
    <property type="match status" value="1"/>
</dbReference>
<dbReference type="Gene3D" id="2.60.120.260">
    <property type="entry name" value="Galactose-binding domain-like"/>
    <property type="match status" value="1"/>
</dbReference>
<dbReference type="Gene3D" id="2.60.40.10">
    <property type="entry name" value="Immunoglobulins"/>
    <property type="match status" value="1"/>
</dbReference>
<dbReference type="Proteomes" id="UP000049127">
    <property type="component" value="Unassembled WGS sequence"/>
</dbReference>
<dbReference type="Pfam" id="PF06605">
    <property type="entry name" value="Prophage_tail"/>
    <property type="match status" value="1"/>
</dbReference>
<gene>
    <name evidence="3" type="ORF">R28058_18131</name>
</gene>
<dbReference type="OrthoDB" id="1758276at2"/>
<accession>A0A0C7R5D3</accession>
<dbReference type="EMBL" id="CEKZ01000003">
    <property type="protein sequence ID" value="CEQ04080.1"/>
    <property type="molecule type" value="Genomic_DNA"/>
</dbReference>